<accession>A0A7C3UYN7</accession>
<evidence type="ECO:0008006" key="2">
    <source>
        <dbReference type="Google" id="ProtNLM"/>
    </source>
</evidence>
<dbReference type="InterPro" id="IPR011989">
    <property type="entry name" value="ARM-like"/>
</dbReference>
<name>A0A7C3UYN7_UNCW3</name>
<dbReference type="Pfam" id="PF13646">
    <property type="entry name" value="HEAT_2"/>
    <property type="match status" value="4"/>
</dbReference>
<dbReference type="GO" id="GO:0016491">
    <property type="term" value="F:oxidoreductase activity"/>
    <property type="evidence" value="ECO:0007669"/>
    <property type="project" value="TreeGrafter"/>
</dbReference>
<dbReference type="Gene3D" id="1.25.10.10">
    <property type="entry name" value="Leucine-rich Repeat Variant"/>
    <property type="match status" value="3"/>
</dbReference>
<sequence>MRRLGELVEILRKKSYPEKLKAIEELKGGQSSEFASALITALYDADTRIRKAASDALISLGGIAINPLLSGLKTTDRNIRRNILLILSKIAENNPSLEFKIEEILINCLKDPDPVVKAQAGETLGKMKSKRAIPHLLPLLTDINFWVRSLATLVLGELGITADEATKYKLIAAITERLNDPNHWVRRSACESLGKLRAKGAVEKLSELTLNDPSDIVQDAAIEALRTIGEIYFPPYEKAILSPNIRERMKAIATLVKEGEAASSSLIPLLATENEELKVTIVSVLGEIGDKKATEHLLRLTSTGKGNLRLQALNALAKVKEERVVKNLVSFLSHPDSSLSDGAKVSLEKMGEYVIPFLAAELTNPDPQVRMKICEILGNVGNEAISHLLIKSLSDENAWVRAAACEALGKIGGKGVIPYIIIALKDHSPLVRAKGCEVLGRFRTPFGISELTARLKDEDTIVKVSALKAIAEIRGEGAKPLITEALGDADVEVRVAAVHLLGELGAIETLPLLEKISRPWPFSREEDEVKEVCRQVIKKFKEVLARGRIK</sequence>
<reference evidence="1" key="1">
    <citation type="journal article" date="2020" name="mSystems">
        <title>Genome- and Community-Level Interaction Insights into Carbon Utilization and Element Cycling Functions of Hydrothermarchaeota in Hydrothermal Sediment.</title>
        <authorList>
            <person name="Zhou Z."/>
            <person name="Liu Y."/>
            <person name="Xu W."/>
            <person name="Pan J."/>
            <person name="Luo Z.H."/>
            <person name="Li M."/>
        </authorList>
    </citation>
    <scope>NUCLEOTIDE SEQUENCE [LARGE SCALE GENOMIC DNA]</scope>
    <source>
        <strain evidence="1">SpSt-906</strain>
    </source>
</reference>
<organism evidence="1">
    <name type="scientific">candidate division WOR-3 bacterium</name>
    <dbReference type="NCBI Taxonomy" id="2052148"/>
    <lineage>
        <taxon>Bacteria</taxon>
        <taxon>Bacteria division WOR-3</taxon>
    </lineage>
</organism>
<dbReference type="PANTHER" id="PTHR12697:SF5">
    <property type="entry name" value="DEOXYHYPUSINE HYDROXYLASE"/>
    <property type="match status" value="1"/>
</dbReference>
<gene>
    <name evidence="1" type="ORF">ENX07_02590</name>
</gene>
<protein>
    <recommendedName>
        <fullName evidence="2">HEAT repeat domain-containing protein</fullName>
    </recommendedName>
</protein>
<dbReference type="AlphaFoldDB" id="A0A7C3UYN7"/>
<dbReference type="PANTHER" id="PTHR12697">
    <property type="entry name" value="PBS LYASE HEAT-LIKE PROTEIN"/>
    <property type="match status" value="1"/>
</dbReference>
<proteinExistence type="predicted"/>
<dbReference type="SMART" id="SM00567">
    <property type="entry name" value="EZ_HEAT"/>
    <property type="match status" value="11"/>
</dbReference>
<dbReference type="Pfam" id="PF03130">
    <property type="entry name" value="HEAT_PBS"/>
    <property type="match status" value="1"/>
</dbReference>
<evidence type="ECO:0000313" key="1">
    <source>
        <dbReference type="EMBL" id="HGE98947.1"/>
    </source>
</evidence>
<dbReference type="InterPro" id="IPR004155">
    <property type="entry name" value="PBS_lyase_HEAT"/>
</dbReference>
<comment type="caution">
    <text evidence="1">The sequence shown here is derived from an EMBL/GenBank/DDBJ whole genome shotgun (WGS) entry which is preliminary data.</text>
</comment>
<dbReference type="EMBL" id="DTMQ01000016">
    <property type="protein sequence ID" value="HGE98947.1"/>
    <property type="molecule type" value="Genomic_DNA"/>
</dbReference>
<dbReference type="SUPFAM" id="SSF48371">
    <property type="entry name" value="ARM repeat"/>
    <property type="match status" value="1"/>
</dbReference>
<dbReference type="InterPro" id="IPR016024">
    <property type="entry name" value="ARM-type_fold"/>
</dbReference>